<evidence type="ECO:0000256" key="1">
    <source>
        <dbReference type="ARBA" id="ARBA00023125"/>
    </source>
</evidence>
<dbReference type="Gene3D" id="1.25.40.10">
    <property type="entry name" value="Tetratricopeptide repeat domain"/>
    <property type="match status" value="1"/>
</dbReference>
<dbReference type="InterPro" id="IPR001867">
    <property type="entry name" value="OmpR/PhoB-type_DNA-bd"/>
</dbReference>
<dbReference type="InterPro" id="IPR019734">
    <property type="entry name" value="TPR_rpt"/>
</dbReference>
<accession>A0AA37X113</accession>
<proteinExistence type="predicted"/>
<evidence type="ECO:0000313" key="7">
    <source>
        <dbReference type="Proteomes" id="UP001157439"/>
    </source>
</evidence>
<dbReference type="Pfam" id="PF13181">
    <property type="entry name" value="TPR_8"/>
    <property type="match status" value="1"/>
</dbReference>
<dbReference type="EMBL" id="BSPO01000014">
    <property type="protein sequence ID" value="GLS85011.1"/>
    <property type="molecule type" value="Genomic_DNA"/>
</dbReference>
<evidence type="ECO:0000259" key="5">
    <source>
        <dbReference type="PROSITE" id="PS51755"/>
    </source>
</evidence>
<organism evidence="6 7">
    <name type="scientific">Paraferrimonas haliotis</name>
    <dbReference type="NCBI Taxonomy" id="2013866"/>
    <lineage>
        <taxon>Bacteria</taxon>
        <taxon>Pseudomonadati</taxon>
        <taxon>Pseudomonadota</taxon>
        <taxon>Gammaproteobacteria</taxon>
        <taxon>Alteromonadales</taxon>
        <taxon>Ferrimonadaceae</taxon>
        <taxon>Paraferrimonas</taxon>
    </lineage>
</organism>
<dbReference type="InterPro" id="IPR011990">
    <property type="entry name" value="TPR-like_helical_dom_sf"/>
</dbReference>
<gene>
    <name evidence="6" type="ORF">GCM10007894_29880</name>
</gene>
<evidence type="ECO:0000313" key="6">
    <source>
        <dbReference type="EMBL" id="GLS85011.1"/>
    </source>
</evidence>
<name>A0AA37X113_9GAMM</name>
<feature type="domain" description="OmpR/PhoB-type" evidence="5">
    <location>
        <begin position="5"/>
        <end position="108"/>
    </location>
</feature>
<dbReference type="GO" id="GO:0006355">
    <property type="term" value="P:regulation of DNA-templated transcription"/>
    <property type="evidence" value="ECO:0007669"/>
    <property type="project" value="InterPro"/>
</dbReference>
<dbReference type="Pfam" id="PF13432">
    <property type="entry name" value="TPR_16"/>
    <property type="match status" value="1"/>
</dbReference>
<keyword evidence="2" id="KW-0802">TPR repeat</keyword>
<keyword evidence="4" id="KW-0812">Transmembrane</keyword>
<feature type="repeat" description="TPR" evidence="2">
    <location>
        <begin position="381"/>
        <end position="414"/>
    </location>
</feature>
<feature type="DNA-binding region" description="OmpR/PhoB-type" evidence="3">
    <location>
        <begin position="5"/>
        <end position="108"/>
    </location>
</feature>
<keyword evidence="7" id="KW-1185">Reference proteome</keyword>
<dbReference type="InterPro" id="IPR036388">
    <property type="entry name" value="WH-like_DNA-bd_sf"/>
</dbReference>
<feature type="transmembrane region" description="Helical" evidence="4">
    <location>
        <begin position="130"/>
        <end position="152"/>
    </location>
</feature>
<evidence type="ECO:0000256" key="2">
    <source>
        <dbReference type="PROSITE-ProRule" id="PRU00339"/>
    </source>
</evidence>
<dbReference type="Proteomes" id="UP001157439">
    <property type="component" value="Unassembled WGS sequence"/>
</dbReference>
<dbReference type="SMART" id="SM00862">
    <property type="entry name" value="Trans_reg_C"/>
    <property type="match status" value="1"/>
</dbReference>
<dbReference type="SUPFAM" id="SSF48452">
    <property type="entry name" value="TPR-like"/>
    <property type="match status" value="2"/>
</dbReference>
<sequence length="741" mass="83858">MGLQTDPFTVAQWRVDPERSVISPVDMTEPQAEIHLEPKVMDVLVFLAKHANHVVSREQLLDAVWARPYASDEGLTRAISVLRKQLQDDDKQHQLIKTVPKKGYMLQVERLPFESPVVSAAPLTTNRLRVGLMAVFVLLVVSMIFAGVWWWASSEASPQVSVNKSINLIVQPFSGMDDADNSQTIANVLSEQVLTQLAKLRGSRIPVIVSETSQRSTALITANQSFAISGSVTRGQQSIVINVHFSRYDSGEVIWSQAFESEEKDWPQLVNSVSRTVARFIQVSSESSLDMASLSVSEIQVLALLNQARSTRRAMDTDPVLSLINAAELLQRARSTYPQSGEVLSELAITYYRLSSYETSFQLPNLGEIYQQAKVEDGQSTSFQFLQALHYRRLRQYDLALEAFNNALAVRENDPEIRVVLGNMFRAQGKFEEALQQYRRATDANISYPLANFQQARLTSQMGQNGDAIRQLEYLVSMLPHYDIGRQLLTRLYFWQGQFDQAVMLMTEADNFEPWRYLMGDSQFALNQPERAIETYLANTNIESSEANYYRRAMVLLLQGQYHQAVDIAQMYAALNHSFEALYLHGRLLMLAGQFKAAKQVLAQALELTEDEASHQLGRKPYVMADLAWTEYQLGNDALAHRLARRLLERIKPFNRVGVSGYGVLDVIALTVLQQSAAAEQAFEQALADGWLCWHDVNYGGPHPALQQLQQSSRFSQWQNYIEESLSQQRKRLQLQSIYTP</sequence>
<keyword evidence="1 3" id="KW-0238">DNA-binding</keyword>
<dbReference type="Pfam" id="PF00486">
    <property type="entry name" value="Trans_reg_C"/>
    <property type="match status" value="1"/>
</dbReference>
<dbReference type="AlphaFoldDB" id="A0AA37X113"/>
<dbReference type="GO" id="GO:0000160">
    <property type="term" value="P:phosphorelay signal transduction system"/>
    <property type="evidence" value="ECO:0007669"/>
    <property type="project" value="InterPro"/>
</dbReference>
<dbReference type="RefSeq" id="WP_095499454.1">
    <property type="nucleotide sequence ID" value="NZ_BSPO01000014.1"/>
</dbReference>
<dbReference type="PANTHER" id="PTHR12558">
    <property type="entry name" value="CELL DIVISION CYCLE 16,23,27"/>
    <property type="match status" value="1"/>
</dbReference>
<protein>
    <recommendedName>
        <fullName evidence="5">OmpR/PhoB-type domain-containing protein</fullName>
    </recommendedName>
</protein>
<dbReference type="PROSITE" id="PS50005">
    <property type="entry name" value="TPR"/>
    <property type="match status" value="3"/>
</dbReference>
<dbReference type="CDD" id="cd00383">
    <property type="entry name" value="trans_reg_C"/>
    <property type="match status" value="1"/>
</dbReference>
<dbReference type="Gene3D" id="1.10.10.10">
    <property type="entry name" value="Winged helix-like DNA-binding domain superfamily/Winged helix DNA-binding domain"/>
    <property type="match status" value="1"/>
</dbReference>
<evidence type="ECO:0000256" key="4">
    <source>
        <dbReference type="SAM" id="Phobius"/>
    </source>
</evidence>
<comment type="caution">
    <text evidence="6">The sequence shown here is derived from an EMBL/GenBank/DDBJ whole genome shotgun (WGS) entry which is preliminary data.</text>
</comment>
<feature type="repeat" description="TPR" evidence="2">
    <location>
        <begin position="415"/>
        <end position="448"/>
    </location>
</feature>
<feature type="repeat" description="TPR" evidence="2">
    <location>
        <begin position="579"/>
        <end position="612"/>
    </location>
</feature>
<reference evidence="6 7" key="1">
    <citation type="journal article" date="2014" name="Int. J. Syst. Evol. Microbiol.">
        <title>Complete genome sequence of Corynebacterium casei LMG S-19264T (=DSM 44701T), isolated from a smear-ripened cheese.</title>
        <authorList>
            <consortium name="US DOE Joint Genome Institute (JGI-PGF)"/>
            <person name="Walter F."/>
            <person name="Albersmeier A."/>
            <person name="Kalinowski J."/>
            <person name="Ruckert C."/>
        </authorList>
    </citation>
    <scope>NUCLEOTIDE SEQUENCE [LARGE SCALE GENOMIC DNA]</scope>
    <source>
        <strain evidence="6 7">NBRC 112785</strain>
    </source>
</reference>
<keyword evidence="4" id="KW-1133">Transmembrane helix</keyword>
<dbReference type="SMART" id="SM00028">
    <property type="entry name" value="TPR"/>
    <property type="match status" value="4"/>
</dbReference>
<dbReference type="SUPFAM" id="SSF46894">
    <property type="entry name" value="C-terminal effector domain of the bipartite response regulators"/>
    <property type="match status" value="1"/>
</dbReference>
<dbReference type="PANTHER" id="PTHR12558:SF13">
    <property type="entry name" value="CELL DIVISION CYCLE PROTEIN 27 HOMOLOG"/>
    <property type="match status" value="1"/>
</dbReference>
<evidence type="ECO:0000256" key="3">
    <source>
        <dbReference type="PROSITE-ProRule" id="PRU01091"/>
    </source>
</evidence>
<dbReference type="GO" id="GO:0003677">
    <property type="term" value="F:DNA binding"/>
    <property type="evidence" value="ECO:0007669"/>
    <property type="project" value="UniProtKB-UniRule"/>
</dbReference>
<dbReference type="InterPro" id="IPR016032">
    <property type="entry name" value="Sig_transdc_resp-reg_C-effctor"/>
</dbReference>
<keyword evidence="4" id="KW-0472">Membrane</keyword>
<dbReference type="PROSITE" id="PS51755">
    <property type="entry name" value="OMPR_PHOB"/>
    <property type="match status" value="1"/>
</dbReference>